<dbReference type="InParanoid" id="G0EF09"/>
<evidence type="ECO:0000313" key="6">
    <source>
        <dbReference type="EMBL" id="AEM38906.1"/>
    </source>
</evidence>
<organism evidence="6 7">
    <name type="scientific">Pyrolobus fumarii (strain DSM 11204 / 1A)</name>
    <dbReference type="NCBI Taxonomy" id="694429"/>
    <lineage>
        <taxon>Archaea</taxon>
        <taxon>Thermoproteota</taxon>
        <taxon>Thermoprotei</taxon>
        <taxon>Desulfurococcales</taxon>
        <taxon>Pyrodictiaceae</taxon>
        <taxon>Pyrolobus</taxon>
    </lineage>
</organism>
<protein>
    <recommendedName>
        <fullName evidence="5">Probable membrane transporter protein</fullName>
    </recommendedName>
</protein>
<keyword evidence="5" id="KW-1003">Cell membrane</keyword>
<evidence type="ECO:0000256" key="4">
    <source>
        <dbReference type="ARBA" id="ARBA00023136"/>
    </source>
</evidence>
<dbReference type="EMBL" id="CP002838">
    <property type="protein sequence ID" value="AEM38906.1"/>
    <property type="molecule type" value="Genomic_DNA"/>
</dbReference>
<feature type="transmembrane region" description="Helical" evidence="5">
    <location>
        <begin position="67"/>
        <end position="87"/>
    </location>
</feature>
<feature type="transmembrane region" description="Helical" evidence="5">
    <location>
        <begin position="122"/>
        <end position="141"/>
    </location>
</feature>
<dbReference type="InterPro" id="IPR002781">
    <property type="entry name" value="TM_pro_TauE-like"/>
</dbReference>
<feature type="transmembrane region" description="Helical" evidence="5">
    <location>
        <begin position="222"/>
        <end position="240"/>
    </location>
</feature>
<dbReference type="PANTHER" id="PTHR43701">
    <property type="entry name" value="MEMBRANE TRANSPORTER PROTEIN MJ0441-RELATED"/>
    <property type="match status" value="1"/>
</dbReference>
<dbReference type="KEGG" id="pfm:Pyrfu_1038"/>
<feature type="transmembrane region" description="Helical" evidence="5">
    <location>
        <begin position="93"/>
        <end position="110"/>
    </location>
</feature>
<dbReference type="Proteomes" id="UP000001037">
    <property type="component" value="Chromosome"/>
</dbReference>
<comment type="subcellular location">
    <subcellularLocation>
        <location evidence="5">Cell membrane</location>
        <topology evidence="5">Multi-pass membrane protein</topology>
    </subcellularLocation>
    <subcellularLocation>
        <location evidence="1">Membrane</location>
        <topology evidence="1">Multi-pass membrane protein</topology>
    </subcellularLocation>
</comment>
<evidence type="ECO:0000256" key="2">
    <source>
        <dbReference type="ARBA" id="ARBA00022692"/>
    </source>
</evidence>
<accession>G0EF09</accession>
<keyword evidence="7" id="KW-1185">Reference proteome</keyword>
<evidence type="ECO:0000256" key="5">
    <source>
        <dbReference type="RuleBase" id="RU363041"/>
    </source>
</evidence>
<gene>
    <name evidence="6" type="ordered locus">Pyrfu_1038</name>
</gene>
<name>G0EF09_PYRF1</name>
<keyword evidence="3 5" id="KW-1133">Transmembrane helix</keyword>
<keyword evidence="2 5" id="KW-0812">Transmembrane</keyword>
<dbReference type="PANTHER" id="PTHR43701:SF2">
    <property type="entry name" value="MEMBRANE TRANSPORTER PROTEIN YJNA-RELATED"/>
    <property type="match status" value="1"/>
</dbReference>
<reference evidence="6 7" key="1">
    <citation type="journal article" date="2011" name="Stand. Genomic Sci.">
        <title>Complete genome sequence of the hyperthermophilic chemolithoautotroph Pyrolobus fumarii type strain (1A).</title>
        <authorList>
            <person name="Anderson I."/>
            <person name="Goker M."/>
            <person name="Nolan M."/>
            <person name="Lucas S."/>
            <person name="Hammon N."/>
            <person name="Deshpande S."/>
            <person name="Cheng J.F."/>
            <person name="Tapia R."/>
            <person name="Han C."/>
            <person name="Goodwin L."/>
            <person name="Pitluck S."/>
            <person name="Huntemann M."/>
            <person name="Liolios K."/>
            <person name="Ivanova N."/>
            <person name="Pagani I."/>
            <person name="Mavromatis K."/>
            <person name="Ovchinikova G."/>
            <person name="Pati A."/>
            <person name="Chen A."/>
            <person name="Palaniappan K."/>
            <person name="Land M."/>
            <person name="Hauser L."/>
            <person name="Brambilla E.M."/>
            <person name="Huber H."/>
            <person name="Yasawong M."/>
            <person name="Rohde M."/>
            <person name="Spring S."/>
            <person name="Abt B."/>
            <person name="Sikorski J."/>
            <person name="Wirth R."/>
            <person name="Detter J.C."/>
            <person name="Woyke T."/>
            <person name="Bristow J."/>
            <person name="Eisen J.A."/>
            <person name="Markowitz V."/>
            <person name="Hugenholtz P."/>
            <person name="Kyrpides N.C."/>
            <person name="Klenk H.P."/>
            <person name="Lapidus A."/>
        </authorList>
    </citation>
    <scope>NUCLEOTIDE SEQUENCE [LARGE SCALE GENOMIC DNA]</scope>
    <source>
        <strain evidence="7">DSM 11204 / 1A</strain>
    </source>
</reference>
<proteinExistence type="inferred from homology"/>
<dbReference type="STRING" id="694429.Pyrfu_1038"/>
<evidence type="ECO:0000313" key="7">
    <source>
        <dbReference type="Proteomes" id="UP000001037"/>
    </source>
</evidence>
<dbReference type="AlphaFoldDB" id="G0EF09"/>
<feature type="transmembrane region" description="Helical" evidence="5">
    <location>
        <begin position="181"/>
        <end position="202"/>
    </location>
</feature>
<dbReference type="HOGENOM" id="CLU_045498_5_2_2"/>
<feature type="transmembrane region" description="Helical" evidence="5">
    <location>
        <begin position="7"/>
        <end position="31"/>
    </location>
</feature>
<dbReference type="InterPro" id="IPR051598">
    <property type="entry name" value="TSUP/Inactive_protease-like"/>
</dbReference>
<feature type="transmembrane region" description="Helical" evidence="5">
    <location>
        <begin position="37"/>
        <end position="55"/>
    </location>
</feature>
<dbReference type="Pfam" id="PF01925">
    <property type="entry name" value="TauE"/>
    <property type="match status" value="1"/>
</dbReference>
<dbReference type="eggNOG" id="arCOG02050">
    <property type="taxonomic scope" value="Archaea"/>
</dbReference>
<dbReference type="GO" id="GO:0005886">
    <property type="term" value="C:plasma membrane"/>
    <property type="evidence" value="ECO:0007669"/>
    <property type="project" value="UniProtKB-SubCell"/>
</dbReference>
<sequence length="241" mass="24080">MAILVGLLAGIVGSIAGLGGGAIMVPLLILAGVEPHHAVSASLFAVLGTSLGGIIHLHKEGLLDTRLAVTLATASVTGAVIGAYVAVNIPGRVIVAIVVLVLVASGIIALRGPRSAARQGSHAIPLAWAVLLVGGFVGALAGKGGGSFNMPVLIGIMGLDSRRAAATSKLMAGFNAATATLVYAMHGMLDLALAVPLVIGTYTGATIGSRLITRMKIEHHKLIVAVIYFVLAGAATVKLVG</sequence>
<keyword evidence="4 5" id="KW-0472">Membrane</keyword>
<evidence type="ECO:0000256" key="1">
    <source>
        <dbReference type="ARBA" id="ARBA00004141"/>
    </source>
</evidence>
<evidence type="ECO:0000256" key="3">
    <source>
        <dbReference type="ARBA" id="ARBA00022989"/>
    </source>
</evidence>
<comment type="similarity">
    <text evidence="5">Belongs to the 4-toluene sulfonate uptake permease (TSUP) (TC 2.A.102) family.</text>
</comment>